<feature type="compositionally biased region" description="Polar residues" evidence="10">
    <location>
        <begin position="167"/>
        <end position="179"/>
    </location>
</feature>
<evidence type="ECO:0000256" key="6">
    <source>
        <dbReference type="ARBA" id="ARBA00023163"/>
    </source>
</evidence>
<dbReference type="PRINTS" id="PR00047">
    <property type="entry name" value="STROIDFINGER"/>
</dbReference>
<dbReference type="SMART" id="SM00399">
    <property type="entry name" value="ZnF_C4"/>
    <property type="match status" value="1"/>
</dbReference>
<evidence type="ECO:0000256" key="1">
    <source>
        <dbReference type="ARBA" id="ARBA00022723"/>
    </source>
</evidence>
<dbReference type="InterPro" id="IPR035500">
    <property type="entry name" value="NHR-like_dom_sf"/>
</dbReference>
<dbReference type="PROSITE" id="PS00031">
    <property type="entry name" value="NUCLEAR_REC_DBD_1"/>
    <property type="match status" value="1"/>
</dbReference>
<dbReference type="PANTHER" id="PTHR24082">
    <property type="entry name" value="NUCLEAR HORMONE RECEPTOR"/>
    <property type="match status" value="1"/>
</dbReference>
<proteinExistence type="inferred from homology"/>
<evidence type="ECO:0000256" key="7">
    <source>
        <dbReference type="ARBA" id="ARBA00023170"/>
    </source>
</evidence>
<dbReference type="Gene3D" id="1.10.565.10">
    <property type="entry name" value="Retinoid X Receptor"/>
    <property type="match status" value="1"/>
</dbReference>
<dbReference type="CDD" id="cd06929">
    <property type="entry name" value="NR_LBD_F1"/>
    <property type="match status" value="1"/>
</dbReference>
<dbReference type="SUPFAM" id="SSF48508">
    <property type="entry name" value="Nuclear receptor ligand-binding domain"/>
    <property type="match status" value="1"/>
</dbReference>
<feature type="domain" description="NR LBD" evidence="12">
    <location>
        <begin position="375"/>
        <end position="601"/>
    </location>
</feature>
<accession>A0A8J9ZM61</accession>
<dbReference type="GO" id="GO:0090575">
    <property type="term" value="C:RNA polymerase II transcription regulator complex"/>
    <property type="evidence" value="ECO:0007669"/>
    <property type="project" value="TreeGrafter"/>
</dbReference>
<dbReference type="Pfam" id="PF00104">
    <property type="entry name" value="Hormone_recep"/>
    <property type="match status" value="1"/>
</dbReference>
<dbReference type="PANTHER" id="PTHR24082:SF507">
    <property type="entry name" value="BILE ACID RECEPTOR-RELATED"/>
    <property type="match status" value="1"/>
</dbReference>
<dbReference type="InterPro" id="IPR001628">
    <property type="entry name" value="Znf_hrmn_rcpt"/>
</dbReference>
<evidence type="ECO:0000259" key="11">
    <source>
        <dbReference type="PROSITE" id="PS51030"/>
    </source>
</evidence>
<gene>
    <name evidence="13" type="primary">NR1H2</name>
    <name evidence="13" type="ORF">BLAG_LOCUS15743</name>
</gene>
<dbReference type="GO" id="GO:0008270">
    <property type="term" value="F:zinc ion binding"/>
    <property type="evidence" value="ECO:0007669"/>
    <property type="project" value="UniProtKB-KW"/>
</dbReference>
<dbReference type="EMBL" id="OV696688">
    <property type="protein sequence ID" value="CAH1258039.1"/>
    <property type="molecule type" value="Genomic_DNA"/>
</dbReference>
<feature type="domain" description="Nuclear receptor" evidence="11">
    <location>
        <begin position="43"/>
        <end position="118"/>
    </location>
</feature>
<reference evidence="13" key="1">
    <citation type="submission" date="2022-01" db="EMBL/GenBank/DDBJ databases">
        <authorList>
            <person name="Braso-Vives M."/>
        </authorList>
    </citation>
    <scope>NUCLEOTIDE SEQUENCE</scope>
</reference>
<dbReference type="SMART" id="SM00430">
    <property type="entry name" value="HOLI"/>
    <property type="match status" value="1"/>
</dbReference>
<dbReference type="SUPFAM" id="SSF57716">
    <property type="entry name" value="Glucocorticoid receptor-like (DNA-binding domain)"/>
    <property type="match status" value="1"/>
</dbReference>
<keyword evidence="2 9" id="KW-0863">Zinc-finger</keyword>
<dbReference type="GO" id="GO:0000122">
    <property type="term" value="P:negative regulation of transcription by RNA polymerase II"/>
    <property type="evidence" value="ECO:0007669"/>
    <property type="project" value="TreeGrafter"/>
</dbReference>
<keyword evidence="4 9" id="KW-0805">Transcription regulation</keyword>
<keyword evidence="8 9" id="KW-0539">Nucleus</keyword>
<dbReference type="FunFam" id="3.30.50.10:FF:000044">
    <property type="entry name" value="retinoic acid receptor beta isoform X4"/>
    <property type="match status" value="1"/>
</dbReference>
<dbReference type="InterPro" id="IPR013088">
    <property type="entry name" value="Znf_NHR/GATA"/>
</dbReference>
<dbReference type="Gene3D" id="3.30.50.10">
    <property type="entry name" value="Erythroid Transcription Factor GATA-1, subunit A"/>
    <property type="match status" value="1"/>
</dbReference>
<evidence type="ECO:0000313" key="13">
    <source>
        <dbReference type="EMBL" id="CAH1258039.1"/>
    </source>
</evidence>
<keyword evidence="3 9" id="KW-0862">Zinc</keyword>
<dbReference type="GO" id="GO:0000978">
    <property type="term" value="F:RNA polymerase II cis-regulatory region sequence-specific DNA binding"/>
    <property type="evidence" value="ECO:0007669"/>
    <property type="project" value="TreeGrafter"/>
</dbReference>
<feature type="region of interest" description="Disordered" evidence="10">
    <location>
        <begin position="330"/>
        <end position="353"/>
    </location>
</feature>
<dbReference type="OrthoDB" id="6081310at2759"/>
<evidence type="ECO:0000256" key="4">
    <source>
        <dbReference type="ARBA" id="ARBA00023015"/>
    </source>
</evidence>
<evidence type="ECO:0000256" key="9">
    <source>
        <dbReference type="RuleBase" id="RU004334"/>
    </source>
</evidence>
<dbReference type="PROSITE" id="PS51843">
    <property type="entry name" value="NR_LBD"/>
    <property type="match status" value="1"/>
</dbReference>
<name>A0A8J9ZM61_BRALA</name>
<comment type="similarity">
    <text evidence="9">Belongs to the nuclear hormone receptor family.</text>
</comment>
<protein>
    <submittedName>
        <fullName evidence="13">NR1H2 protein</fullName>
    </submittedName>
</protein>
<dbReference type="Proteomes" id="UP000838412">
    <property type="component" value="Chromosome 3"/>
</dbReference>
<keyword evidence="1 9" id="KW-0479">Metal-binding</keyword>
<keyword evidence="7 9" id="KW-0675">Receptor</keyword>
<keyword evidence="14" id="KW-1185">Reference proteome</keyword>
<keyword evidence="6 9" id="KW-0804">Transcription</keyword>
<feature type="compositionally biased region" description="Low complexity" evidence="10">
    <location>
        <begin position="149"/>
        <end position="159"/>
    </location>
</feature>
<evidence type="ECO:0000256" key="8">
    <source>
        <dbReference type="ARBA" id="ARBA00023242"/>
    </source>
</evidence>
<dbReference type="GO" id="GO:0030154">
    <property type="term" value="P:cell differentiation"/>
    <property type="evidence" value="ECO:0007669"/>
    <property type="project" value="TreeGrafter"/>
</dbReference>
<dbReference type="PROSITE" id="PS51030">
    <property type="entry name" value="NUCLEAR_REC_DBD_2"/>
    <property type="match status" value="1"/>
</dbReference>
<dbReference type="Pfam" id="PF00105">
    <property type="entry name" value="zf-C4"/>
    <property type="match status" value="1"/>
</dbReference>
<comment type="subcellular location">
    <subcellularLocation>
        <location evidence="9">Nucleus</location>
    </subcellularLocation>
</comment>
<evidence type="ECO:0000256" key="10">
    <source>
        <dbReference type="SAM" id="MobiDB-lite"/>
    </source>
</evidence>
<sequence length="601" mass="66056">MDGSGLQVPFNIMNAKVTVDSIFEEEDGSNEEKTLPRPPEVDRTNCVVCGDKASGFHYGVYSCEGCKGFFRRSVNRGYVKACRWGNTCSMDLHSRRRCPDCRLRSCKAAGMRPDCLLTQAQCRSKVMWRQRQASKSSGSKGGSAGTSPVSSQSVASSQSAEEHFPSPTVSEIPTTTDSGLQFPESGNAVPFTSEAADDSSSQQLFEELMSSFDVGSTNPMFARSDSTGSEDVLSFLALLDNDSELFPNVEPSAVNSASNFLPATSQVAIVNPLQVEGTSTLHTETSLQAQQNSSENAVSTKDVLMVHANDQPTAVSPPDPSINIFPVKPDAPKMSQNPGKNDMTTKDQSADLGRQNSVPEVLGTKKMFARPGITEQLAPNHQLMIAEILEYWKANAAAEEKYNQKCFEESMKDGTPEEKRLRTLGDGDMSVRRYVSYCKSLRGFNDLSMADQIGVIKGSIFEYGIMKGTACSDEFGLDKCRQIGLLWYTKEFNNMLIDWYKGMKKVDVDTMTINILCCIIVLAPDRENVRDRATLEHAQQLYIDCLQAYCKVAYPDEPAMFPRLVSKLAEVRSVGAGCEKGLRPECKTVIKTQPTLCELYS</sequence>
<dbReference type="InterPro" id="IPR001723">
    <property type="entry name" value="Nuclear_hrmn_rcpt"/>
</dbReference>
<evidence type="ECO:0000256" key="3">
    <source>
        <dbReference type="ARBA" id="ARBA00022833"/>
    </source>
</evidence>
<evidence type="ECO:0000256" key="2">
    <source>
        <dbReference type="ARBA" id="ARBA00022771"/>
    </source>
</evidence>
<keyword evidence="5 9" id="KW-0238">DNA-binding</keyword>
<dbReference type="InterPro" id="IPR000536">
    <property type="entry name" value="Nucl_hrmn_rcpt_lig-bd"/>
</dbReference>
<organism evidence="13 14">
    <name type="scientific">Branchiostoma lanceolatum</name>
    <name type="common">Common lancelet</name>
    <name type="synonym">Amphioxus lanceolatum</name>
    <dbReference type="NCBI Taxonomy" id="7740"/>
    <lineage>
        <taxon>Eukaryota</taxon>
        <taxon>Metazoa</taxon>
        <taxon>Chordata</taxon>
        <taxon>Cephalochordata</taxon>
        <taxon>Leptocardii</taxon>
        <taxon>Amphioxiformes</taxon>
        <taxon>Branchiostomatidae</taxon>
        <taxon>Branchiostoma</taxon>
    </lineage>
</organism>
<evidence type="ECO:0000313" key="14">
    <source>
        <dbReference type="Proteomes" id="UP000838412"/>
    </source>
</evidence>
<dbReference type="CDD" id="cd06959">
    <property type="entry name" value="NR_DBD_EcR_like"/>
    <property type="match status" value="1"/>
</dbReference>
<dbReference type="InterPro" id="IPR050234">
    <property type="entry name" value="Nuclear_hormone_rcpt_NR1"/>
</dbReference>
<evidence type="ECO:0000259" key="12">
    <source>
        <dbReference type="PROSITE" id="PS51843"/>
    </source>
</evidence>
<dbReference type="GO" id="GO:0045944">
    <property type="term" value="P:positive regulation of transcription by RNA polymerase II"/>
    <property type="evidence" value="ECO:0007669"/>
    <property type="project" value="TreeGrafter"/>
</dbReference>
<dbReference type="AlphaFoldDB" id="A0A8J9ZM61"/>
<evidence type="ECO:0000256" key="5">
    <source>
        <dbReference type="ARBA" id="ARBA00023125"/>
    </source>
</evidence>
<dbReference type="GO" id="GO:0004879">
    <property type="term" value="F:nuclear receptor activity"/>
    <property type="evidence" value="ECO:0007669"/>
    <property type="project" value="TreeGrafter"/>
</dbReference>
<feature type="region of interest" description="Disordered" evidence="10">
    <location>
        <begin position="131"/>
        <end position="200"/>
    </location>
</feature>
<dbReference type="PRINTS" id="PR00398">
    <property type="entry name" value="STRDHORMONER"/>
</dbReference>